<accession>A0A843U5M8</accession>
<protein>
    <submittedName>
        <fullName evidence="2">Uncharacterized protein</fullName>
    </submittedName>
</protein>
<evidence type="ECO:0000256" key="1">
    <source>
        <dbReference type="SAM" id="MobiDB-lite"/>
    </source>
</evidence>
<reference evidence="2" key="1">
    <citation type="submission" date="2017-07" db="EMBL/GenBank/DDBJ databases">
        <title>Taro Niue Genome Assembly and Annotation.</title>
        <authorList>
            <person name="Atibalentja N."/>
            <person name="Keating K."/>
            <person name="Fields C.J."/>
        </authorList>
    </citation>
    <scope>NUCLEOTIDE SEQUENCE</scope>
    <source>
        <strain evidence="2">Niue_2</strain>
        <tissue evidence="2">Leaf</tissue>
    </source>
</reference>
<dbReference type="Proteomes" id="UP000652761">
    <property type="component" value="Unassembled WGS sequence"/>
</dbReference>
<keyword evidence="3" id="KW-1185">Reference proteome</keyword>
<feature type="compositionally biased region" description="Basic residues" evidence="1">
    <location>
        <begin position="23"/>
        <end position="35"/>
    </location>
</feature>
<evidence type="ECO:0000313" key="2">
    <source>
        <dbReference type="EMBL" id="MQL76773.1"/>
    </source>
</evidence>
<feature type="region of interest" description="Disordered" evidence="1">
    <location>
        <begin position="10"/>
        <end position="52"/>
    </location>
</feature>
<proteinExistence type="predicted"/>
<organism evidence="2 3">
    <name type="scientific">Colocasia esculenta</name>
    <name type="common">Wild taro</name>
    <name type="synonym">Arum esculentum</name>
    <dbReference type="NCBI Taxonomy" id="4460"/>
    <lineage>
        <taxon>Eukaryota</taxon>
        <taxon>Viridiplantae</taxon>
        <taxon>Streptophyta</taxon>
        <taxon>Embryophyta</taxon>
        <taxon>Tracheophyta</taxon>
        <taxon>Spermatophyta</taxon>
        <taxon>Magnoliopsida</taxon>
        <taxon>Liliopsida</taxon>
        <taxon>Araceae</taxon>
        <taxon>Aroideae</taxon>
        <taxon>Colocasieae</taxon>
        <taxon>Colocasia</taxon>
    </lineage>
</organism>
<feature type="compositionally biased region" description="Polar residues" evidence="1">
    <location>
        <begin position="38"/>
        <end position="52"/>
    </location>
</feature>
<dbReference type="AlphaFoldDB" id="A0A843U5M8"/>
<dbReference type="EMBL" id="NMUH01000317">
    <property type="protein sequence ID" value="MQL76773.1"/>
    <property type="molecule type" value="Genomic_DNA"/>
</dbReference>
<sequence>MPNCWLVTHDKPSEHEACTNPQKGRRPTKHVRKKPEHLNTTNQHGTHLSANNRWTASQSIIRQMRPSWHHCQDTVTKVSPSVTERWEVTTRVPYQKVLRAKPALGHTPTHKPGHETPEAIQVMSRPLGRRDTIAMGKGTVTPAIS</sequence>
<name>A0A843U5M8_COLES</name>
<comment type="caution">
    <text evidence="2">The sequence shown here is derived from an EMBL/GenBank/DDBJ whole genome shotgun (WGS) entry which is preliminary data.</text>
</comment>
<evidence type="ECO:0000313" key="3">
    <source>
        <dbReference type="Proteomes" id="UP000652761"/>
    </source>
</evidence>
<gene>
    <name evidence="2" type="ORF">Taro_009163</name>
</gene>